<reference evidence="1 2" key="1">
    <citation type="journal article" date="2024" name="Chem. Sci.">
        <title>Discovery of megapolipeptins by genome mining of a Burkholderiales bacteria collection.</title>
        <authorList>
            <person name="Paulo B.S."/>
            <person name="Recchia M.J.J."/>
            <person name="Lee S."/>
            <person name="Fergusson C.H."/>
            <person name="Romanowski S.B."/>
            <person name="Hernandez A."/>
            <person name="Krull N."/>
            <person name="Liu D.Y."/>
            <person name="Cavanagh H."/>
            <person name="Bos A."/>
            <person name="Gray C.A."/>
            <person name="Murphy B.T."/>
            <person name="Linington R.G."/>
            <person name="Eustaquio A.S."/>
        </authorList>
    </citation>
    <scope>NUCLEOTIDE SEQUENCE [LARGE SCALE GENOMIC DNA]</scope>
    <source>
        <strain evidence="1 2">RL18-126-BIB-B</strain>
    </source>
</reference>
<keyword evidence="2" id="KW-1185">Reference proteome</keyword>
<evidence type="ECO:0000313" key="1">
    <source>
        <dbReference type="EMBL" id="MFM0103655.1"/>
    </source>
</evidence>
<evidence type="ECO:0000313" key="2">
    <source>
        <dbReference type="Proteomes" id="UP001629235"/>
    </source>
</evidence>
<accession>A0ACC7N834</accession>
<dbReference type="EMBL" id="JAQQDW010000013">
    <property type="protein sequence ID" value="MFM0103655.1"/>
    <property type="molecule type" value="Genomic_DNA"/>
</dbReference>
<gene>
    <name evidence="1" type="ORF">PQR01_09240</name>
</gene>
<comment type="caution">
    <text evidence="1">The sequence shown here is derived from an EMBL/GenBank/DDBJ whole genome shotgun (WGS) entry which is preliminary data.</text>
</comment>
<dbReference type="Proteomes" id="UP001629235">
    <property type="component" value="Unassembled WGS sequence"/>
</dbReference>
<sequence length="49" mass="5678">MVETVMPLKTLKRSIVAQIVSNQSLLRADQKQMQMRWNISSACRLFAVR</sequence>
<protein>
    <submittedName>
        <fullName evidence="1">Uncharacterized protein</fullName>
    </submittedName>
</protein>
<name>A0ACC7N834_9BURK</name>
<organism evidence="1 2">
    <name type="scientific">Paraburkholderia rhynchosiae</name>
    <dbReference type="NCBI Taxonomy" id="487049"/>
    <lineage>
        <taxon>Bacteria</taxon>
        <taxon>Pseudomonadati</taxon>
        <taxon>Pseudomonadota</taxon>
        <taxon>Betaproteobacteria</taxon>
        <taxon>Burkholderiales</taxon>
        <taxon>Burkholderiaceae</taxon>
        <taxon>Paraburkholderia</taxon>
    </lineage>
</organism>
<proteinExistence type="predicted"/>